<gene>
    <name evidence="2" type="ORF">WH47_04693</name>
</gene>
<organism evidence="2 3">
    <name type="scientific">Habropoda laboriosa</name>
    <dbReference type="NCBI Taxonomy" id="597456"/>
    <lineage>
        <taxon>Eukaryota</taxon>
        <taxon>Metazoa</taxon>
        <taxon>Ecdysozoa</taxon>
        <taxon>Arthropoda</taxon>
        <taxon>Hexapoda</taxon>
        <taxon>Insecta</taxon>
        <taxon>Pterygota</taxon>
        <taxon>Neoptera</taxon>
        <taxon>Endopterygota</taxon>
        <taxon>Hymenoptera</taxon>
        <taxon>Apocrita</taxon>
        <taxon>Aculeata</taxon>
        <taxon>Apoidea</taxon>
        <taxon>Anthophila</taxon>
        <taxon>Apidae</taxon>
        <taxon>Habropoda</taxon>
    </lineage>
</organism>
<keyword evidence="3" id="KW-1185">Reference proteome</keyword>
<dbReference type="PROSITE" id="PS51257">
    <property type="entry name" value="PROKAR_LIPOPROTEIN"/>
    <property type="match status" value="1"/>
</dbReference>
<sequence>MTSERGGPQQHKSTDEEKHRCFCGVQLVAASCPDWYCATVLEPGDFYLRGRHGASTSTHGDDPRLPFAPVRGC</sequence>
<protein>
    <submittedName>
        <fullName evidence="2">Uncharacterized protein</fullName>
    </submittedName>
</protein>
<evidence type="ECO:0000256" key="1">
    <source>
        <dbReference type="SAM" id="MobiDB-lite"/>
    </source>
</evidence>
<reference evidence="2 3" key="1">
    <citation type="submission" date="2015-07" db="EMBL/GenBank/DDBJ databases">
        <title>The genome of Habropoda laboriosa.</title>
        <authorList>
            <person name="Pan H."/>
            <person name="Kapheim K."/>
        </authorList>
    </citation>
    <scope>NUCLEOTIDE SEQUENCE [LARGE SCALE GENOMIC DNA]</scope>
    <source>
        <strain evidence="2">0110345459</strain>
    </source>
</reference>
<feature type="region of interest" description="Disordered" evidence="1">
    <location>
        <begin position="50"/>
        <end position="73"/>
    </location>
</feature>
<evidence type="ECO:0000313" key="2">
    <source>
        <dbReference type="EMBL" id="KOC65103.1"/>
    </source>
</evidence>
<dbReference type="EMBL" id="KQ414666">
    <property type="protein sequence ID" value="KOC65103.1"/>
    <property type="molecule type" value="Genomic_DNA"/>
</dbReference>
<dbReference type="AlphaFoldDB" id="A0A0L7R2P3"/>
<dbReference type="Proteomes" id="UP000053825">
    <property type="component" value="Unassembled WGS sequence"/>
</dbReference>
<evidence type="ECO:0000313" key="3">
    <source>
        <dbReference type="Proteomes" id="UP000053825"/>
    </source>
</evidence>
<accession>A0A0L7R2P3</accession>
<name>A0A0L7R2P3_9HYME</name>
<proteinExistence type="predicted"/>